<dbReference type="InterPro" id="IPR011032">
    <property type="entry name" value="GroES-like_sf"/>
</dbReference>
<dbReference type="CDD" id="cd08249">
    <property type="entry name" value="enoyl_reductase_like"/>
    <property type="match status" value="1"/>
</dbReference>
<dbReference type="SUPFAM" id="SSF51735">
    <property type="entry name" value="NAD(P)-binding Rossmann-fold domains"/>
    <property type="match status" value="1"/>
</dbReference>
<dbReference type="InterPro" id="IPR020843">
    <property type="entry name" value="ER"/>
</dbReference>
<keyword evidence="6" id="KW-1185">Reference proteome</keyword>
<dbReference type="PANTHER" id="PTHR45348:SF2">
    <property type="entry name" value="ZINC-TYPE ALCOHOL DEHYDROGENASE-LIKE PROTEIN C2E1P3.01"/>
    <property type="match status" value="1"/>
</dbReference>
<dbReference type="Gene3D" id="3.40.50.720">
    <property type="entry name" value="NAD(P)-binding Rossmann-like Domain"/>
    <property type="match status" value="1"/>
</dbReference>
<evidence type="ECO:0000313" key="5">
    <source>
        <dbReference type="EMBL" id="KAF2267352.1"/>
    </source>
</evidence>
<gene>
    <name evidence="5" type="ORF">CC78DRAFT_552014</name>
</gene>
<dbReference type="InterPro" id="IPR013154">
    <property type="entry name" value="ADH-like_N"/>
</dbReference>
<sequence length="346" mass="37011">MSTQRAVVHKELGAEVRSDVLLPKLRDDYIIVKTKAVALNPTDWKAYIKKASMGGRNSPGAIIGCDYAGIVEEVGKAVTKPLKKGDRVAGFVKGSDPFNHENGAFAEHITAKGDIQTKIPDSMSFEEAATLGVGITTVGQGLFQSLGLPLPPNKFTEPTNILIYGASTATGTIAVQYAKLVGAKVIATASPHNFELVKSLGADEVYDYKDPKVGAKIRAATNDSIHLVFDTISEHSSPAICAAAMSSKGGHYSALLPVKFPRDDVKASLTLAYTVLNEKFNDAWPASKEDFDFAVNFLNISEELINSGKIKPHPTHVRGGLDEIPQGLEDLRAGKASGAKFVYKID</sequence>
<dbReference type="Gene3D" id="3.90.180.10">
    <property type="entry name" value="Medium-chain alcohol dehydrogenases, catalytic domain"/>
    <property type="match status" value="1"/>
</dbReference>
<evidence type="ECO:0000256" key="2">
    <source>
        <dbReference type="ARBA" id="ARBA00011245"/>
    </source>
</evidence>
<comment type="subunit">
    <text evidence="2">Monomer.</text>
</comment>
<dbReference type="EMBL" id="ML986592">
    <property type="protein sequence ID" value="KAF2267352.1"/>
    <property type="molecule type" value="Genomic_DNA"/>
</dbReference>
<comment type="similarity">
    <text evidence="1">Belongs to the zinc-containing alcohol dehydrogenase family.</text>
</comment>
<dbReference type="InterPro" id="IPR047122">
    <property type="entry name" value="Trans-enoyl_RdTase-like"/>
</dbReference>
<dbReference type="OrthoDB" id="48317at2759"/>
<dbReference type="InterPro" id="IPR036291">
    <property type="entry name" value="NAD(P)-bd_dom_sf"/>
</dbReference>
<evidence type="ECO:0000256" key="3">
    <source>
        <dbReference type="ARBA" id="ARBA00023002"/>
    </source>
</evidence>
<comment type="caution">
    <text evidence="5">The sequence shown here is derived from an EMBL/GenBank/DDBJ whole genome shotgun (WGS) entry which is preliminary data.</text>
</comment>
<dbReference type="AlphaFoldDB" id="A0A9P4KDR7"/>
<reference evidence="6" key="1">
    <citation type="journal article" date="2020" name="Stud. Mycol.">
        <title>101 Dothideomycetes genomes: A test case for predicting lifestyles and emergence of pathogens.</title>
        <authorList>
            <person name="Haridas S."/>
            <person name="Albert R."/>
            <person name="Binder M."/>
            <person name="Bloem J."/>
            <person name="LaButti K."/>
            <person name="Salamov A."/>
            <person name="Andreopoulos B."/>
            <person name="Baker S."/>
            <person name="Barry K."/>
            <person name="Bills G."/>
            <person name="Bluhm B."/>
            <person name="Cannon C."/>
            <person name="Castanera R."/>
            <person name="Culley D."/>
            <person name="Daum C."/>
            <person name="Ezra D."/>
            <person name="Gonzalez J."/>
            <person name="Henrissat B."/>
            <person name="Kuo A."/>
            <person name="Liang C."/>
            <person name="Lipzen A."/>
            <person name="Lutzoni F."/>
            <person name="Magnuson J."/>
            <person name="Mondo S."/>
            <person name="Nolan M."/>
            <person name="Ohm R."/>
            <person name="Pangilinan J."/>
            <person name="Park H.-J."/>
            <person name="Ramirez L."/>
            <person name="Alfaro M."/>
            <person name="Sun H."/>
            <person name="Tritt A."/>
            <person name="Yoshinaga Y."/>
            <person name="Zwiers L.-H."/>
            <person name="Turgeon B."/>
            <person name="Goodwin S."/>
            <person name="Spatafora J."/>
            <person name="Crous P."/>
            <person name="Grigoriev I."/>
        </authorList>
    </citation>
    <scope>NUCLEOTIDE SEQUENCE [LARGE SCALE GENOMIC DNA]</scope>
    <source>
        <strain evidence="6">CBS 304.66</strain>
    </source>
</reference>
<dbReference type="GO" id="GO:0016651">
    <property type="term" value="F:oxidoreductase activity, acting on NAD(P)H"/>
    <property type="evidence" value="ECO:0007669"/>
    <property type="project" value="InterPro"/>
</dbReference>
<evidence type="ECO:0000259" key="4">
    <source>
        <dbReference type="SMART" id="SM00829"/>
    </source>
</evidence>
<evidence type="ECO:0000256" key="1">
    <source>
        <dbReference type="ARBA" id="ARBA00008072"/>
    </source>
</evidence>
<protein>
    <submittedName>
        <fullName evidence="5">GroES-like protein</fullName>
    </submittedName>
</protein>
<dbReference type="InterPro" id="IPR013149">
    <property type="entry name" value="ADH-like_C"/>
</dbReference>
<evidence type="ECO:0000313" key="6">
    <source>
        <dbReference type="Proteomes" id="UP000800093"/>
    </source>
</evidence>
<dbReference type="PANTHER" id="PTHR45348">
    <property type="entry name" value="HYPOTHETICAL OXIDOREDUCTASE (EUROFUNG)"/>
    <property type="match status" value="1"/>
</dbReference>
<dbReference type="Pfam" id="PF00107">
    <property type="entry name" value="ADH_zinc_N"/>
    <property type="match status" value="1"/>
</dbReference>
<dbReference type="Proteomes" id="UP000800093">
    <property type="component" value="Unassembled WGS sequence"/>
</dbReference>
<organism evidence="5 6">
    <name type="scientific">Lojkania enalia</name>
    <dbReference type="NCBI Taxonomy" id="147567"/>
    <lineage>
        <taxon>Eukaryota</taxon>
        <taxon>Fungi</taxon>
        <taxon>Dikarya</taxon>
        <taxon>Ascomycota</taxon>
        <taxon>Pezizomycotina</taxon>
        <taxon>Dothideomycetes</taxon>
        <taxon>Pleosporomycetidae</taxon>
        <taxon>Pleosporales</taxon>
        <taxon>Pleosporales incertae sedis</taxon>
        <taxon>Lojkania</taxon>
    </lineage>
</organism>
<feature type="domain" description="Enoyl reductase (ER)" evidence="4">
    <location>
        <begin position="10"/>
        <end position="342"/>
    </location>
</feature>
<dbReference type="Pfam" id="PF08240">
    <property type="entry name" value="ADH_N"/>
    <property type="match status" value="1"/>
</dbReference>
<dbReference type="SMART" id="SM00829">
    <property type="entry name" value="PKS_ER"/>
    <property type="match status" value="1"/>
</dbReference>
<proteinExistence type="inferred from homology"/>
<name>A0A9P4KDR7_9PLEO</name>
<accession>A0A9P4KDR7</accession>
<dbReference type="SUPFAM" id="SSF50129">
    <property type="entry name" value="GroES-like"/>
    <property type="match status" value="1"/>
</dbReference>
<keyword evidence="3" id="KW-0560">Oxidoreductase</keyword>